<feature type="transmembrane region" description="Helical" evidence="8">
    <location>
        <begin position="432"/>
        <end position="450"/>
    </location>
</feature>
<evidence type="ECO:0000256" key="8">
    <source>
        <dbReference type="SAM" id="Phobius"/>
    </source>
</evidence>
<feature type="transmembrane region" description="Helical" evidence="8">
    <location>
        <begin position="373"/>
        <end position="395"/>
    </location>
</feature>
<dbReference type="PANTHER" id="PTHR31488:SF1">
    <property type="entry name" value="C-MANNOSYLTRANSFERASE DPY19L1"/>
    <property type="match status" value="1"/>
</dbReference>
<evidence type="ECO:0000313" key="9">
    <source>
        <dbReference type="EMBL" id="KAK1939492.1"/>
    </source>
</evidence>
<evidence type="ECO:0000256" key="4">
    <source>
        <dbReference type="ARBA" id="ARBA00022679"/>
    </source>
</evidence>
<evidence type="ECO:0000256" key="7">
    <source>
        <dbReference type="ARBA" id="ARBA00023136"/>
    </source>
</evidence>
<feature type="transmembrane region" description="Helical" evidence="8">
    <location>
        <begin position="218"/>
        <end position="243"/>
    </location>
</feature>
<comment type="similarity">
    <text evidence="2">Belongs to the dpy-19 family.</text>
</comment>
<keyword evidence="5 8" id="KW-0812">Transmembrane</keyword>
<keyword evidence="10" id="KW-1185">Reference proteome</keyword>
<dbReference type="GO" id="GO:0005637">
    <property type="term" value="C:nuclear inner membrane"/>
    <property type="evidence" value="ECO:0007669"/>
    <property type="project" value="TreeGrafter"/>
</dbReference>
<feature type="transmembrane region" description="Helical" evidence="8">
    <location>
        <begin position="250"/>
        <end position="268"/>
    </location>
</feature>
<reference evidence="9" key="2">
    <citation type="submission" date="2021-05" db="EMBL/GenBank/DDBJ databases">
        <authorList>
            <person name="Pain A."/>
        </authorList>
    </citation>
    <scope>NUCLEOTIDE SEQUENCE</scope>
    <source>
        <strain evidence="9">1802A</strain>
    </source>
</reference>
<comment type="caution">
    <text evidence="9">The sequence shown here is derived from an EMBL/GenBank/DDBJ whole genome shotgun (WGS) entry which is preliminary data.</text>
</comment>
<dbReference type="Proteomes" id="UP001195914">
    <property type="component" value="Unassembled WGS sequence"/>
</dbReference>
<keyword evidence="6 8" id="KW-1133">Transmembrane helix</keyword>
<feature type="transmembrane region" description="Helical" evidence="8">
    <location>
        <begin position="407"/>
        <end position="426"/>
    </location>
</feature>
<evidence type="ECO:0000256" key="3">
    <source>
        <dbReference type="ARBA" id="ARBA00022676"/>
    </source>
</evidence>
<dbReference type="InterPro" id="IPR018732">
    <property type="entry name" value="Dpy-19/Dpy-19-like"/>
</dbReference>
<keyword evidence="7 8" id="KW-0472">Membrane</keyword>
<organism evidence="9 10">
    <name type="scientific">Babesia divergens</name>
    <dbReference type="NCBI Taxonomy" id="32595"/>
    <lineage>
        <taxon>Eukaryota</taxon>
        <taxon>Sar</taxon>
        <taxon>Alveolata</taxon>
        <taxon>Apicomplexa</taxon>
        <taxon>Aconoidasida</taxon>
        <taxon>Piroplasmida</taxon>
        <taxon>Babesiidae</taxon>
        <taxon>Babesia</taxon>
    </lineage>
</organism>
<accession>A0AAD9GJ86</accession>
<comment type="subcellular location">
    <subcellularLocation>
        <location evidence="1">Membrane</location>
        <topology evidence="1">Multi-pass membrane protein</topology>
    </subcellularLocation>
</comment>
<dbReference type="EMBL" id="JAHBMH010000007">
    <property type="protein sequence ID" value="KAK1939492.1"/>
    <property type="molecule type" value="Genomic_DNA"/>
</dbReference>
<protein>
    <submittedName>
        <fullName evidence="9">Uncharacterized protein</fullName>
    </submittedName>
</protein>
<feature type="transmembrane region" description="Helical" evidence="8">
    <location>
        <begin position="138"/>
        <end position="162"/>
    </location>
</feature>
<evidence type="ECO:0000256" key="6">
    <source>
        <dbReference type="ARBA" id="ARBA00022989"/>
    </source>
</evidence>
<feature type="transmembrane region" description="Helical" evidence="8">
    <location>
        <begin position="274"/>
        <end position="294"/>
    </location>
</feature>
<keyword evidence="3" id="KW-0328">Glycosyltransferase</keyword>
<evidence type="ECO:0000256" key="5">
    <source>
        <dbReference type="ARBA" id="ARBA00022692"/>
    </source>
</evidence>
<feature type="transmembrane region" description="Helical" evidence="8">
    <location>
        <begin position="182"/>
        <end position="198"/>
    </location>
</feature>
<sequence length="861" mass="98511">MKYFRHILASIVAWFVASALLLRRFRGIFVLDSEHQKLMYYSESAFYLSFYYDVVEAPSWTALYTGLTNDDRTEFPQVVTSFKRLNIMQGGPNTTIHTIHVEIALGSIYRLFNLKTVIKNPFNFYACAVLLMHSTGVALLFLLACNCVMSVWGGVLFFGLYLSNFQERLISRISALPLRENFALPALWLSLLCLHRFLGEKRDSNQRHYMTLFAAFMWMFLTWQLSLHIVATQLGCLFLMNLFGRLSNRIFLDITCVALCALLLSWMVMFCPSFIITSQLTTGIIAVLAATIVIPSDGDKASMARFGTVVQKIIIAVLLFCLENMLLSLTTRDDSHIITMLLSKLGLSRSTFDSQIYMLGSEFRPISLQVLRMISSTGLFCHVGASAVVLAFVTLRHDIPCYGLNNNFNCYLVLQLIVFSAMAILVSRLRVLALPLLCIFAAYWLLIMRLEIMKRICGAMVLIVALAVAPYLTTLPLREIKAPPFGEFQYNAALKDLIKWVNHNVDPGTPILSDMPTSSALRAATRARLVINPQFEYTPLRRKTHFLYTLGDCNDARWFGKKMHELYHTDLVIVPLKFCTIPRGGGPYDIQAVLALNPLGTCPPNTPYHRRLCNRLWAGDEHFEQLFGNQRYLVFRYRGMDVPANDPKWSSMQNLEHYKPWIDNHVKRDIETGPSQIVSTALTIKRHFNLPVAMSLLQYGLQVFPGNERMLRLYGEALDYDFGMFEEAKKYYAEVFRMLNSRCSSADDLLFYMSYLSHMLHTGTGEDSEILDLIEASKNCLNLRYPPDAGHDLCEYSMTVLDALQRHLGAKKLYVRDIALRFFRLSQDVNHRNECFFNNYKLFNAKDLTTWDMLVMFLTNV</sequence>
<keyword evidence="4" id="KW-0808">Transferase</keyword>
<evidence type="ECO:0000256" key="2">
    <source>
        <dbReference type="ARBA" id="ARBA00008744"/>
    </source>
</evidence>
<feature type="transmembrane region" description="Helical" evidence="8">
    <location>
        <begin position="457"/>
        <end position="477"/>
    </location>
</feature>
<dbReference type="AlphaFoldDB" id="A0AAD9GJ86"/>
<dbReference type="PANTHER" id="PTHR31488">
    <property type="entry name" value="DPY-19-LIKE 1, LIKE (H. SAPIENS)"/>
    <property type="match status" value="1"/>
</dbReference>
<dbReference type="GO" id="GO:0000030">
    <property type="term" value="F:mannosyltransferase activity"/>
    <property type="evidence" value="ECO:0007669"/>
    <property type="project" value="TreeGrafter"/>
</dbReference>
<reference evidence="9" key="1">
    <citation type="journal article" date="2014" name="Nucleic Acids Res.">
        <title>The evolutionary dynamics of variant antigen genes in Babesia reveal a history of genomic innovation underlying host-parasite interaction.</title>
        <authorList>
            <person name="Jackson A.P."/>
            <person name="Otto T.D."/>
            <person name="Darby A."/>
            <person name="Ramaprasad A."/>
            <person name="Xia D."/>
            <person name="Echaide I.E."/>
            <person name="Farber M."/>
            <person name="Gahlot S."/>
            <person name="Gamble J."/>
            <person name="Gupta D."/>
            <person name="Gupta Y."/>
            <person name="Jackson L."/>
            <person name="Malandrin L."/>
            <person name="Malas T.B."/>
            <person name="Moussa E."/>
            <person name="Nair M."/>
            <person name="Reid A.J."/>
            <person name="Sanders M."/>
            <person name="Sharma J."/>
            <person name="Tracey A."/>
            <person name="Quail M.A."/>
            <person name="Weir W."/>
            <person name="Wastling J.M."/>
            <person name="Hall N."/>
            <person name="Willadsen P."/>
            <person name="Lingelbach K."/>
            <person name="Shiels B."/>
            <person name="Tait A."/>
            <person name="Berriman M."/>
            <person name="Allred D.R."/>
            <person name="Pain A."/>
        </authorList>
    </citation>
    <scope>NUCLEOTIDE SEQUENCE</scope>
    <source>
        <strain evidence="9">1802A</strain>
    </source>
</reference>
<evidence type="ECO:0000256" key="1">
    <source>
        <dbReference type="ARBA" id="ARBA00004141"/>
    </source>
</evidence>
<dbReference type="Pfam" id="PF10034">
    <property type="entry name" value="Dpy19"/>
    <property type="match status" value="1"/>
</dbReference>
<gene>
    <name evidence="9" type="ORF">X943_000501</name>
</gene>
<evidence type="ECO:0000313" key="10">
    <source>
        <dbReference type="Proteomes" id="UP001195914"/>
    </source>
</evidence>
<proteinExistence type="inferred from homology"/>
<name>A0AAD9GJ86_BABDI</name>
<feature type="transmembrane region" description="Helical" evidence="8">
    <location>
        <begin position="306"/>
        <end position="327"/>
    </location>
</feature>